<reference evidence="2" key="1">
    <citation type="submission" date="2023-11" db="EMBL/GenBank/DDBJ databases">
        <authorList>
            <person name="Alioto T."/>
            <person name="Alioto T."/>
            <person name="Gomez Garrido J."/>
        </authorList>
    </citation>
    <scope>NUCLEOTIDE SEQUENCE</scope>
</reference>
<feature type="region of interest" description="Disordered" evidence="1">
    <location>
        <begin position="45"/>
        <end position="90"/>
    </location>
</feature>
<organism evidence="2 3">
    <name type="scientific">Lecanosticta acicola</name>
    <dbReference type="NCBI Taxonomy" id="111012"/>
    <lineage>
        <taxon>Eukaryota</taxon>
        <taxon>Fungi</taxon>
        <taxon>Dikarya</taxon>
        <taxon>Ascomycota</taxon>
        <taxon>Pezizomycotina</taxon>
        <taxon>Dothideomycetes</taxon>
        <taxon>Dothideomycetidae</taxon>
        <taxon>Mycosphaerellales</taxon>
        <taxon>Mycosphaerellaceae</taxon>
        <taxon>Lecanosticta</taxon>
    </lineage>
</organism>
<name>A0AAI8YZ59_9PEZI</name>
<evidence type="ECO:0000256" key="1">
    <source>
        <dbReference type="SAM" id="MobiDB-lite"/>
    </source>
</evidence>
<protein>
    <submittedName>
        <fullName evidence="2">Uncharacterized protein</fullName>
    </submittedName>
</protein>
<dbReference type="EMBL" id="CAVMBE010000026">
    <property type="protein sequence ID" value="CAK4019317.1"/>
    <property type="molecule type" value="Genomic_DNA"/>
</dbReference>
<comment type="caution">
    <text evidence="2">The sequence shown here is derived from an EMBL/GenBank/DDBJ whole genome shotgun (WGS) entry which is preliminary data.</text>
</comment>
<gene>
    <name evidence="2" type="ORF">LECACI_7A004692</name>
</gene>
<feature type="compositionally biased region" description="Polar residues" evidence="1">
    <location>
        <begin position="70"/>
        <end position="81"/>
    </location>
</feature>
<accession>A0AAI8YZ59</accession>
<sequence>MAAVVSLWDGMVPTIKNVDASQSMYWQASNEQNATWYGYGHGQEVNTGQYTQGENSNDQGATSYGHGNGQAVNTGQYTQGENSDDQAATGYDYGHDYGYLPYTGIWFS</sequence>
<dbReference type="AlphaFoldDB" id="A0AAI8YZ59"/>
<evidence type="ECO:0000313" key="3">
    <source>
        <dbReference type="Proteomes" id="UP001296104"/>
    </source>
</evidence>
<keyword evidence="3" id="KW-1185">Reference proteome</keyword>
<dbReference type="Proteomes" id="UP001296104">
    <property type="component" value="Unassembled WGS sequence"/>
</dbReference>
<feature type="compositionally biased region" description="Polar residues" evidence="1">
    <location>
        <begin position="45"/>
        <end position="62"/>
    </location>
</feature>
<evidence type="ECO:0000313" key="2">
    <source>
        <dbReference type="EMBL" id="CAK4019317.1"/>
    </source>
</evidence>
<proteinExistence type="predicted"/>